<name>A0A7U7GEW0_9GAMM</name>
<evidence type="ECO:0000313" key="3">
    <source>
        <dbReference type="EMBL" id="CDH46591.1"/>
    </source>
</evidence>
<dbReference type="InterPro" id="IPR057666">
    <property type="entry name" value="DrpA_SLOG"/>
</dbReference>
<organism evidence="3 4">
    <name type="scientific">Candidatus Contendobacter odensis Run_B_J11</name>
    <dbReference type="NCBI Taxonomy" id="1400861"/>
    <lineage>
        <taxon>Bacteria</taxon>
        <taxon>Pseudomonadati</taxon>
        <taxon>Pseudomonadota</taxon>
        <taxon>Gammaproteobacteria</taxon>
        <taxon>Candidatus Competibacteraceae</taxon>
        <taxon>Candidatus Contendibacter</taxon>
    </lineage>
</organism>
<dbReference type="OrthoDB" id="9785707at2"/>
<gene>
    <name evidence="3" type="ORF">BN874_530020</name>
</gene>
<dbReference type="AlphaFoldDB" id="A0A7U7GEW0"/>
<dbReference type="Proteomes" id="UP000019184">
    <property type="component" value="Unassembled WGS sequence"/>
</dbReference>
<keyword evidence="4" id="KW-1185">Reference proteome</keyword>
<dbReference type="PANTHER" id="PTHR43022">
    <property type="entry name" value="PROTEIN SMF"/>
    <property type="match status" value="1"/>
</dbReference>
<evidence type="ECO:0000313" key="4">
    <source>
        <dbReference type="Proteomes" id="UP000019184"/>
    </source>
</evidence>
<evidence type="ECO:0000259" key="2">
    <source>
        <dbReference type="Pfam" id="PF02481"/>
    </source>
</evidence>
<feature type="domain" description="Smf/DprA SLOG" evidence="2">
    <location>
        <begin position="96"/>
        <end position="290"/>
    </location>
</feature>
<dbReference type="RefSeq" id="WP_034435283.1">
    <property type="nucleotide sequence ID" value="NZ_CBTK010000269.1"/>
</dbReference>
<dbReference type="InterPro" id="IPR003488">
    <property type="entry name" value="DprA"/>
</dbReference>
<dbReference type="Pfam" id="PF02481">
    <property type="entry name" value="DNA_processg_A"/>
    <property type="match status" value="1"/>
</dbReference>
<dbReference type="EMBL" id="CBTK010000269">
    <property type="protein sequence ID" value="CDH46591.1"/>
    <property type="molecule type" value="Genomic_DNA"/>
</dbReference>
<comment type="similarity">
    <text evidence="1">Belongs to the DprA/Smf family.</text>
</comment>
<protein>
    <recommendedName>
        <fullName evidence="2">Smf/DprA SLOG domain-containing protein</fullName>
    </recommendedName>
</protein>
<dbReference type="PANTHER" id="PTHR43022:SF1">
    <property type="entry name" value="PROTEIN SMF"/>
    <property type="match status" value="1"/>
</dbReference>
<evidence type="ECO:0000256" key="1">
    <source>
        <dbReference type="ARBA" id="ARBA00006525"/>
    </source>
</evidence>
<proteinExistence type="inferred from homology"/>
<dbReference type="GO" id="GO:0009294">
    <property type="term" value="P:DNA-mediated transformation"/>
    <property type="evidence" value="ECO:0007669"/>
    <property type="project" value="InterPro"/>
</dbReference>
<reference evidence="3 4" key="1">
    <citation type="journal article" date="2014" name="ISME J.">
        <title>Candidatus Competibacter-lineage genomes retrieved from metagenomes reveal functional metabolic diversity.</title>
        <authorList>
            <person name="McIlroy S.J."/>
            <person name="Albertsen M."/>
            <person name="Andresen E.K."/>
            <person name="Saunders A.M."/>
            <person name="Kristiansen R."/>
            <person name="Stokholm-Bjerregaard M."/>
            <person name="Nielsen K.L."/>
            <person name="Nielsen P.H."/>
        </authorList>
    </citation>
    <scope>NUCLEOTIDE SEQUENCE [LARGE SCALE GENOMIC DNA]</scope>
    <source>
        <strain evidence="3 4">Run_B_J11</strain>
    </source>
</reference>
<sequence length="432" mass="46854">MDLHAQAQAVLLLTAYLARPAQGEPRPLSPTEWGRFARWLKEREITPERLLRDDPAPLLDGWLDRTVTLERIQALLNRAGALGLAVEKWQRAGLWILIRADADYPGRLKRQLQAEAPPVLFGCGNRRLLDRGGIAVIGSRHASQDDLALTSRFGAAVAAQGLSVISGGARGVDETAMLGALAQEGTVVGVLADSLLRAATSAKFRPGLISGNLALLSPFNPEAGFEVGNAMARNKYIYCLADAAIVIAVDRERGGTWNGAVENLKHGWTPLWVKPHPNPASGNVELIRRGGRELPEDPGDLATLLIRESATASTRDARLGVESALDLIAEPAPAVLISPATLYPVADTTLDSLSFYQLFLRRLQALTAKTPVTDQELLTRLEISKPQLHAWLKRAMAEGQAIKLSKPVRYQWQAVRPKQVSLLTTPDAVSHP</sequence>
<dbReference type="Gene3D" id="3.40.50.450">
    <property type="match status" value="1"/>
</dbReference>
<comment type="caution">
    <text evidence="3">The sequence shown here is derived from an EMBL/GenBank/DDBJ whole genome shotgun (WGS) entry which is preliminary data.</text>
</comment>
<dbReference type="SUPFAM" id="SSF102405">
    <property type="entry name" value="MCP/YpsA-like"/>
    <property type="match status" value="1"/>
</dbReference>
<accession>A0A7U7GEW0</accession>